<dbReference type="EMBL" id="JAXDAE010000011">
    <property type="protein sequence ID" value="MDY2587851.1"/>
    <property type="molecule type" value="Genomic_DNA"/>
</dbReference>
<dbReference type="Pfam" id="PF00534">
    <property type="entry name" value="Glycos_transf_1"/>
    <property type="match status" value="1"/>
</dbReference>
<dbReference type="Pfam" id="PF13439">
    <property type="entry name" value="Glyco_transf_4"/>
    <property type="match status" value="1"/>
</dbReference>
<evidence type="ECO:0000259" key="1">
    <source>
        <dbReference type="Pfam" id="PF00534"/>
    </source>
</evidence>
<dbReference type="RefSeq" id="WP_320556203.1">
    <property type="nucleotide sequence ID" value="NZ_JAXDAE010000011.1"/>
</dbReference>
<dbReference type="Proteomes" id="UP001285855">
    <property type="component" value="Unassembled WGS sequence"/>
</dbReference>
<organism evidence="3 4">
    <name type="scientific">Winogradskyella aquimaris</name>
    <dbReference type="NCBI Taxonomy" id="864074"/>
    <lineage>
        <taxon>Bacteria</taxon>
        <taxon>Pseudomonadati</taxon>
        <taxon>Bacteroidota</taxon>
        <taxon>Flavobacteriia</taxon>
        <taxon>Flavobacteriales</taxon>
        <taxon>Flavobacteriaceae</taxon>
        <taxon>Winogradskyella</taxon>
    </lineage>
</organism>
<protein>
    <submittedName>
        <fullName evidence="3">Glycosyltransferase</fullName>
        <ecNumber evidence="3">2.4.-.-</ecNumber>
    </submittedName>
</protein>
<sequence>MIKTTTKKICIIVSSLGGGGAERSSALLSEILHDLGYDIHIVSVLDIIDYPFKGKLLNLGKLKAKNDTSFGRIKRLIVFKKYLKQHRFDYIIDCRTRIGFLKELIIIKYAYFGFKCIYLFHSYKVESYIHPNKVLGRFLYAKGYKIVAVSKGIKAKLENKYDLNNVVVVYNSLDVELEESLEKPANKYVLFYGRLDDKIKNITLLLNAYKSSVLSEKSIDLMILGSGNDLEALKLLTHRLELEKHVHFLPYKSNPYKTVQNAIFTVLTSRYEGFPMVIPESLALGVPVVSVDCNSGPNEIIINEENGLLVENHNVEALAEAMNRLIVDKELYLHCKSNTKASVAHLSKNNIGKQWQSLLNDE</sequence>
<comment type="caution">
    <text evidence="3">The sequence shown here is derived from an EMBL/GenBank/DDBJ whole genome shotgun (WGS) entry which is preliminary data.</text>
</comment>
<proteinExistence type="predicted"/>
<name>A0ABU5ESI5_9FLAO</name>
<dbReference type="GO" id="GO:0016757">
    <property type="term" value="F:glycosyltransferase activity"/>
    <property type="evidence" value="ECO:0007669"/>
    <property type="project" value="UniProtKB-KW"/>
</dbReference>
<keyword evidence="4" id="KW-1185">Reference proteome</keyword>
<keyword evidence="3" id="KW-0808">Transferase</keyword>
<dbReference type="InterPro" id="IPR001296">
    <property type="entry name" value="Glyco_trans_1"/>
</dbReference>
<evidence type="ECO:0000259" key="2">
    <source>
        <dbReference type="Pfam" id="PF13439"/>
    </source>
</evidence>
<dbReference type="EC" id="2.4.-.-" evidence="3"/>
<feature type="domain" description="Glycosyltransferase subfamily 4-like N-terminal" evidence="2">
    <location>
        <begin position="19"/>
        <end position="176"/>
    </location>
</feature>
<dbReference type="Gene3D" id="3.40.50.2000">
    <property type="entry name" value="Glycogen Phosphorylase B"/>
    <property type="match status" value="2"/>
</dbReference>
<evidence type="ECO:0000313" key="4">
    <source>
        <dbReference type="Proteomes" id="UP001285855"/>
    </source>
</evidence>
<dbReference type="PANTHER" id="PTHR12526:SF630">
    <property type="entry name" value="GLYCOSYLTRANSFERASE"/>
    <property type="match status" value="1"/>
</dbReference>
<keyword evidence="3" id="KW-0328">Glycosyltransferase</keyword>
<reference evidence="3 4" key="1">
    <citation type="submission" date="2023-11" db="EMBL/GenBank/DDBJ databases">
        <title>Winogradskyella pelagius sp. nov., isolated from coastal sediment.</title>
        <authorList>
            <person name="Li F."/>
        </authorList>
    </citation>
    <scope>NUCLEOTIDE SEQUENCE [LARGE SCALE GENOMIC DNA]</scope>
    <source>
        <strain evidence="3 4">KCTC 23502</strain>
    </source>
</reference>
<accession>A0ABU5ESI5</accession>
<dbReference type="InterPro" id="IPR028098">
    <property type="entry name" value="Glyco_trans_4-like_N"/>
</dbReference>
<gene>
    <name evidence="3" type="ORF">SNF14_10920</name>
</gene>
<evidence type="ECO:0000313" key="3">
    <source>
        <dbReference type="EMBL" id="MDY2587851.1"/>
    </source>
</evidence>
<dbReference type="SUPFAM" id="SSF53756">
    <property type="entry name" value="UDP-Glycosyltransferase/glycogen phosphorylase"/>
    <property type="match status" value="1"/>
</dbReference>
<feature type="domain" description="Glycosyl transferase family 1" evidence="1">
    <location>
        <begin position="179"/>
        <end position="340"/>
    </location>
</feature>
<dbReference type="PANTHER" id="PTHR12526">
    <property type="entry name" value="GLYCOSYLTRANSFERASE"/>
    <property type="match status" value="1"/>
</dbReference>